<feature type="region of interest" description="Disordered" evidence="1">
    <location>
        <begin position="1"/>
        <end position="24"/>
    </location>
</feature>
<feature type="compositionally biased region" description="Low complexity" evidence="1">
    <location>
        <begin position="185"/>
        <end position="195"/>
    </location>
</feature>
<organism evidence="2 3">
    <name type="scientific">Cafeteria roenbergensis</name>
    <name type="common">Marine flagellate</name>
    <dbReference type="NCBI Taxonomy" id="33653"/>
    <lineage>
        <taxon>Eukaryota</taxon>
        <taxon>Sar</taxon>
        <taxon>Stramenopiles</taxon>
        <taxon>Bigyra</taxon>
        <taxon>Opalozoa</taxon>
        <taxon>Bicosoecida</taxon>
        <taxon>Cafeteriaceae</taxon>
        <taxon>Cafeteria</taxon>
    </lineage>
</organism>
<dbReference type="EMBL" id="VLTN01000040">
    <property type="protein sequence ID" value="KAA0149777.1"/>
    <property type="molecule type" value="Genomic_DNA"/>
</dbReference>
<evidence type="ECO:0000256" key="1">
    <source>
        <dbReference type="SAM" id="MobiDB-lite"/>
    </source>
</evidence>
<evidence type="ECO:0000313" key="3">
    <source>
        <dbReference type="Proteomes" id="UP000323011"/>
    </source>
</evidence>
<comment type="caution">
    <text evidence="2">The sequence shown here is derived from an EMBL/GenBank/DDBJ whole genome shotgun (WGS) entry which is preliminary data.</text>
</comment>
<dbReference type="AlphaFoldDB" id="A0A5A8CAT1"/>
<evidence type="ECO:0000313" key="2">
    <source>
        <dbReference type="EMBL" id="KAA0149777.1"/>
    </source>
</evidence>
<sequence>MAAPASRADSRAPKRAREDAEMPDVEVDRSCAGNAFAAAKRPRVGFGSGTKAWDGLSKPSAVLHDIFIDLLRSGLSVCSGSTLMAVVQRRCVGMDSRGVAVVGRRIADLVERLHDSMLSAATEAAAPRRRGMAAARGDRREAAAPPAGAASGASAASAADSRQRADARRARDSEEEDDAAGGDPGSDSENSTNSEETADTEEAGFEEDFAAAEAEQPPAPRRPAAVPVLPRGGGLALKVGAPALPLLQMLLQQVAVLHAAMVDWEARHAFLHAKAPGSHPHESSAAAPTPRT</sequence>
<reference evidence="2 3" key="1">
    <citation type="submission" date="2019-07" db="EMBL/GenBank/DDBJ databases">
        <title>Genomes of Cafeteria roenbergensis.</title>
        <authorList>
            <person name="Fischer M.G."/>
            <person name="Hackl T."/>
            <person name="Roman M."/>
        </authorList>
    </citation>
    <scope>NUCLEOTIDE SEQUENCE [LARGE SCALE GENOMIC DNA]</scope>
    <source>
        <strain evidence="2 3">BVI</strain>
    </source>
</reference>
<dbReference type="Proteomes" id="UP000323011">
    <property type="component" value="Unassembled WGS sequence"/>
</dbReference>
<protein>
    <submittedName>
        <fullName evidence="2">Uncharacterized protein</fullName>
    </submittedName>
</protein>
<name>A0A5A8CAT1_CAFRO</name>
<keyword evidence="3" id="KW-1185">Reference proteome</keyword>
<feature type="compositionally biased region" description="Basic and acidic residues" evidence="1">
    <location>
        <begin position="161"/>
        <end position="172"/>
    </location>
</feature>
<feature type="compositionally biased region" description="Low complexity" evidence="1">
    <location>
        <begin position="143"/>
        <end position="160"/>
    </location>
</feature>
<feature type="compositionally biased region" description="Basic and acidic residues" evidence="1">
    <location>
        <begin position="8"/>
        <end position="20"/>
    </location>
</feature>
<feature type="region of interest" description="Disordered" evidence="1">
    <location>
        <begin position="121"/>
        <end position="202"/>
    </location>
</feature>
<proteinExistence type="predicted"/>
<gene>
    <name evidence="2" type="ORF">FNF29_05787</name>
</gene>
<accession>A0A5A8CAT1</accession>